<dbReference type="Gene3D" id="3.40.50.2000">
    <property type="entry name" value="Glycogen Phosphorylase B"/>
    <property type="match status" value="2"/>
</dbReference>
<dbReference type="InterPro" id="IPR001296">
    <property type="entry name" value="Glyco_trans_1"/>
</dbReference>
<dbReference type="InterPro" id="IPR050194">
    <property type="entry name" value="Glycosyltransferase_grp1"/>
</dbReference>
<name>A0AAQ1GAN8_9GAMM</name>
<sequence length="381" mass="40970">MDTPRRRILIITRNLPPLVGGMERLNWHMADELSKYADVRVIGPSGSAAQKPDNVHIAEAPLKPLPLFLIVAFVKGLWTVLRWRPDTILAGSGLTAPIAWILGKLAGAKSAAYLHGFDITVAHAIYRRLWRPTFKRLDHVIVNSTPTKQLALDAGVNEAQLSIVFPGVSLPQAPQPTERIAEFREKHSLTGKKILLSVGRLTTRKGLREFVELSLPAVVNAEPDAMLVVVGEAPRNSLGAGIQTVESIQAAAAKAGVGANILFLGVITDPTELATAYEAADVHVFPVRHIPDDPEGFGMVAIEAAAHGLPTAAFATGGITDAVQPGESGLLAESLCYDELTQHTVQLLQQDQHRQAIVDFAAGFAWGHFGAGVHRSLKTDR</sequence>
<keyword evidence="4" id="KW-1185">Reference proteome</keyword>
<dbReference type="Pfam" id="PF00534">
    <property type="entry name" value="Glycos_transf_1"/>
    <property type="match status" value="1"/>
</dbReference>
<dbReference type="GO" id="GO:0016758">
    <property type="term" value="F:hexosyltransferase activity"/>
    <property type="evidence" value="ECO:0007669"/>
    <property type="project" value="TreeGrafter"/>
</dbReference>
<dbReference type="EMBL" id="FNVE01000016">
    <property type="protein sequence ID" value="SEG69672.1"/>
    <property type="molecule type" value="Genomic_DNA"/>
</dbReference>
<feature type="domain" description="Glycosyl transferase family 1" evidence="1">
    <location>
        <begin position="182"/>
        <end position="359"/>
    </location>
</feature>
<dbReference type="InterPro" id="IPR028098">
    <property type="entry name" value="Glyco_trans_4-like_N"/>
</dbReference>
<accession>A0AAQ1GAN8</accession>
<feature type="domain" description="Glycosyltransferase subfamily 4-like N-terminal" evidence="2">
    <location>
        <begin position="19"/>
        <end position="169"/>
    </location>
</feature>
<dbReference type="PANTHER" id="PTHR45947">
    <property type="entry name" value="SULFOQUINOVOSYL TRANSFERASE SQD2"/>
    <property type="match status" value="1"/>
</dbReference>
<evidence type="ECO:0000313" key="3">
    <source>
        <dbReference type="EMBL" id="SEG69672.1"/>
    </source>
</evidence>
<evidence type="ECO:0000259" key="2">
    <source>
        <dbReference type="Pfam" id="PF13439"/>
    </source>
</evidence>
<reference evidence="3 4" key="1">
    <citation type="submission" date="2016-10" db="EMBL/GenBank/DDBJ databases">
        <authorList>
            <person name="Varghese N."/>
            <person name="Submissions S."/>
        </authorList>
    </citation>
    <scope>NUCLEOTIDE SEQUENCE [LARGE SCALE GENOMIC DNA]</scope>
    <source>
        <strain evidence="3 4">CECT 8317</strain>
    </source>
</reference>
<protein>
    <submittedName>
        <fullName evidence="3">Phosphatidylinositol alpha-1,6-mannosyltransferase</fullName>
    </submittedName>
</protein>
<organism evidence="3 4">
    <name type="scientific">Halopseudomonas aestusnigri</name>
    <dbReference type="NCBI Taxonomy" id="857252"/>
    <lineage>
        <taxon>Bacteria</taxon>
        <taxon>Pseudomonadati</taxon>
        <taxon>Pseudomonadota</taxon>
        <taxon>Gammaproteobacteria</taxon>
        <taxon>Pseudomonadales</taxon>
        <taxon>Pseudomonadaceae</taxon>
        <taxon>Halopseudomonas</taxon>
    </lineage>
</organism>
<dbReference type="Pfam" id="PF13439">
    <property type="entry name" value="Glyco_transf_4"/>
    <property type="match status" value="1"/>
</dbReference>
<comment type="caution">
    <text evidence="3">The sequence shown here is derived from an EMBL/GenBank/DDBJ whole genome shotgun (WGS) entry which is preliminary data.</text>
</comment>
<gene>
    <name evidence="3" type="ORF">SAMN05216586_11622</name>
</gene>
<proteinExistence type="predicted"/>
<evidence type="ECO:0000259" key="1">
    <source>
        <dbReference type="Pfam" id="PF00534"/>
    </source>
</evidence>
<dbReference type="AlphaFoldDB" id="A0AAQ1GAN8"/>
<evidence type="ECO:0000313" key="4">
    <source>
        <dbReference type="Proteomes" id="UP000243518"/>
    </source>
</evidence>
<dbReference type="SUPFAM" id="SSF53756">
    <property type="entry name" value="UDP-Glycosyltransferase/glycogen phosphorylase"/>
    <property type="match status" value="1"/>
</dbReference>
<dbReference type="PANTHER" id="PTHR45947:SF3">
    <property type="entry name" value="SULFOQUINOVOSYL TRANSFERASE SQD2"/>
    <property type="match status" value="1"/>
</dbReference>
<dbReference type="CDD" id="cd03801">
    <property type="entry name" value="GT4_PimA-like"/>
    <property type="match status" value="1"/>
</dbReference>
<dbReference type="Proteomes" id="UP000243518">
    <property type="component" value="Unassembled WGS sequence"/>
</dbReference>